<evidence type="ECO:0000256" key="2">
    <source>
        <dbReference type="ARBA" id="ARBA00009063"/>
    </source>
</evidence>
<evidence type="ECO:0000256" key="1">
    <source>
        <dbReference type="ARBA" id="ARBA00004521"/>
    </source>
</evidence>
<comment type="similarity">
    <text evidence="2 8">Belongs to the syntaxin family.</text>
</comment>
<dbReference type="Pfam" id="PF00804">
    <property type="entry name" value="Syntaxin"/>
    <property type="match status" value="1"/>
</dbReference>
<dbReference type="AlphaFoldDB" id="A0AAQ3KFF9"/>
<dbReference type="GO" id="GO:0006886">
    <property type="term" value="P:intracellular protein transport"/>
    <property type="evidence" value="ECO:0007669"/>
    <property type="project" value="InterPro"/>
</dbReference>
<dbReference type="InterPro" id="IPR010989">
    <property type="entry name" value="SNARE"/>
</dbReference>
<name>A0AAQ3KFF9_9LILI</name>
<dbReference type="CDD" id="cd15848">
    <property type="entry name" value="SNARE_syntaxin1-like"/>
    <property type="match status" value="1"/>
</dbReference>
<dbReference type="PANTHER" id="PTHR19957:SF307">
    <property type="entry name" value="PROTEIN SSO1-RELATED"/>
    <property type="match status" value="1"/>
</dbReference>
<sequence length="337" mass="38248">MLIPYRSLETTLGPNLVHDCDLLGEVLSPHESFERVIGRYPGEEDIESGGVTNNAKDMGMEGFFNKVAEIEKQIERISTYFNKLQTTNEESKLATKASEMKAIKQKMEKDVEEVKKIAYKIKTLLEELDKDNINNRQKSGCEKGTAVDRSRVGMTVALKKKLKERMLQFQTLRQDIHDEYREVVERRVFTGNVYMSITGKRLISNNNTVDQLIETGHSEQIFEQAIHNCGRGLVVDTLAEIQERHDTVLELEKKLIDLQQMFLDMAVLVDAQGDMLNDIEAQVTKSVDHIEKATVALQEAKKKQKNTRKYMCIAIIILIIVIFVALGGLMKGANKSV</sequence>
<dbReference type="SUPFAM" id="SSF47661">
    <property type="entry name" value="t-snare proteins"/>
    <property type="match status" value="1"/>
</dbReference>
<dbReference type="GO" id="GO:0006887">
    <property type="term" value="P:exocytosis"/>
    <property type="evidence" value="ECO:0007669"/>
    <property type="project" value="TreeGrafter"/>
</dbReference>
<dbReference type="GO" id="GO:0005886">
    <property type="term" value="C:plasma membrane"/>
    <property type="evidence" value="ECO:0007669"/>
    <property type="project" value="UniProtKB-SubCell"/>
</dbReference>
<keyword evidence="4 9" id="KW-0812">Transmembrane</keyword>
<feature type="transmembrane region" description="Helical" evidence="9">
    <location>
        <begin position="310"/>
        <end position="330"/>
    </location>
</feature>
<evidence type="ECO:0000313" key="11">
    <source>
        <dbReference type="EMBL" id="WOL05177.1"/>
    </source>
</evidence>
<organism evidence="11 12">
    <name type="scientific">Canna indica</name>
    <name type="common">Indian-shot</name>
    <dbReference type="NCBI Taxonomy" id="4628"/>
    <lineage>
        <taxon>Eukaryota</taxon>
        <taxon>Viridiplantae</taxon>
        <taxon>Streptophyta</taxon>
        <taxon>Embryophyta</taxon>
        <taxon>Tracheophyta</taxon>
        <taxon>Spermatophyta</taxon>
        <taxon>Magnoliopsida</taxon>
        <taxon>Liliopsida</taxon>
        <taxon>Zingiberales</taxon>
        <taxon>Cannaceae</taxon>
        <taxon>Canna</taxon>
    </lineage>
</organism>
<dbReference type="InterPro" id="IPR006011">
    <property type="entry name" value="Syntaxin_N"/>
</dbReference>
<dbReference type="FunFam" id="1.20.5.110:FF:000008">
    <property type="entry name" value="Syntaxin 132"/>
    <property type="match status" value="1"/>
</dbReference>
<dbReference type="EMBL" id="CP136893">
    <property type="protein sequence ID" value="WOL05177.1"/>
    <property type="molecule type" value="Genomic_DNA"/>
</dbReference>
<dbReference type="GO" id="GO:0048278">
    <property type="term" value="P:vesicle docking"/>
    <property type="evidence" value="ECO:0007669"/>
    <property type="project" value="TreeGrafter"/>
</dbReference>
<keyword evidence="12" id="KW-1185">Reference proteome</keyword>
<dbReference type="PROSITE" id="PS00914">
    <property type="entry name" value="SYNTAXIN"/>
    <property type="match status" value="1"/>
</dbReference>
<dbReference type="PROSITE" id="PS50192">
    <property type="entry name" value="T_SNARE"/>
    <property type="match status" value="1"/>
</dbReference>
<dbReference type="Gene3D" id="1.20.5.110">
    <property type="match status" value="1"/>
</dbReference>
<dbReference type="CDD" id="cd00179">
    <property type="entry name" value="SynN"/>
    <property type="match status" value="1"/>
</dbReference>
<keyword evidence="3" id="KW-0813">Transport</keyword>
<protein>
    <submittedName>
        <fullName evidence="11">Syntaxin-132</fullName>
    </submittedName>
</protein>
<dbReference type="InterPro" id="IPR006012">
    <property type="entry name" value="Syntaxin/epimorphin_CS"/>
</dbReference>
<dbReference type="GO" id="GO:0000149">
    <property type="term" value="F:SNARE binding"/>
    <property type="evidence" value="ECO:0007669"/>
    <property type="project" value="TreeGrafter"/>
</dbReference>
<dbReference type="SMART" id="SM00397">
    <property type="entry name" value="t_SNARE"/>
    <property type="match status" value="1"/>
</dbReference>
<dbReference type="PANTHER" id="PTHR19957">
    <property type="entry name" value="SYNTAXIN"/>
    <property type="match status" value="1"/>
</dbReference>
<accession>A0AAQ3KFF9</accession>
<dbReference type="GO" id="GO:0012505">
    <property type="term" value="C:endomembrane system"/>
    <property type="evidence" value="ECO:0007669"/>
    <property type="project" value="TreeGrafter"/>
</dbReference>
<dbReference type="GO" id="GO:0005484">
    <property type="term" value="F:SNAP receptor activity"/>
    <property type="evidence" value="ECO:0007669"/>
    <property type="project" value="InterPro"/>
</dbReference>
<dbReference type="InterPro" id="IPR000727">
    <property type="entry name" value="T_SNARE_dom"/>
</dbReference>
<evidence type="ECO:0000256" key="9">
    <source>
        <dbReference type="SAM" id="Phobius"/>
    </source>
</evidence>
<evidence type="ECO:0000256" key="8">
    <source>
        <dbReference type="RuleBase" id="RU003858"/>
    </source>
</evidence>
<keyword evidence="7 9" id="KW-0472">Membrane</keyword>
<dbReference type="GO" id="GO:0031201">
    <property type="term" value="C:SNARE complex"/>
    <property type="evidence" value="ECO:0007669"/>
    <property type="project" value="TreeGrafter"/>
</dbReference>
<evidence type="ECO:0000256" key="7">
    <source>
        <dbReference type="ARBA" id="ARBA00023136"/>
    </source>
</evidence>
<dbReference type="SMART" id="SM00503">
    <property type="entry name" value="SynN"/>
    <property type="match status" value="1"/>
</dbReference>
<reference evidence="11 12" key="1">
    <citation type="submission" date="2023-10" db="EMBL/GenBank/DDBJ databases">
        <title>Chromosome-scale genome assembly provides insights into flower coloration mechanisms of Canna indica.</title>
        <authorList>
            <person name="Li C."/>
        </authorList>
    </citation>
    <scope>NUCLEOTIDE SEQUENCE [LARGE SCALE GENOMIC DNA]</scope>
    <source>
        <tissue evidence="11">Flower</tissue>
    </source>
</reference>
<evidence type="ECO:0000256" key="4">
    <source>
        <dbReference type="ARBA" id="ARBA00022692"/>
    </source>
</evidence>
<keyword evidence="6 9" id="KW-1133">Transmembrane helix</keyword>
<evidence type="ECO:0000256" key="6">
    <source>
        <dbReference type="ARBA" id="ARBA00022989"/>
    </source>
</evidence>
<proteinExistence type="inferred from homology"/>
<feature type="domain" description="T-SNARE coiled-coil homology" evidence="10">
    <location>
        <begin position="238"/>
        <end position="300"/>
    </location>
</feature>
<evidence type="ECO:0000259" key="10">
    <source>
        <dbReference type="PROSITE" id="PS50192"/>
    </source>
</evidence>
<dbReference type="GO" id="GO:0006906">
    <property type="term" value="P:vesicle fusion"/>
    <property type="evidence" value="ECO:0007669"/>
    <property type="project" value="TreeGrafter"/>
</dbReference>
<dbReference type="InterPro" id="IPR045242">
    <property type="entry name" value="Syntaxin"/>
</dbReference>
<evidence type="ECO:0000256" key="3">
    <source>
        <dbReference type="ARBA" id="ARBA00022448"/>
    </source>
</evidence>
<comment type="subcellular location">
    <subcellularLocation>
        <location evidence="1">Cell membrane</location>
        <topology evidence="1">Single-pass type IV membrane protein</topology>
    </subcellularLocation>
</comment>
<dbReference type="Gene3D" id="1.20.58.70">
    <property type="match status" value="1"/>
</dbReference>
<evidence type="ECO:0000256" key="5">
    <source>
        <dbReference type="ARBA" id="ARBA00022927"/>
    </source>
</evidence>
<dbReference type="Pfam" id="PF05739">
    <property type="entry name" value="SNARE"/>
    <property type="match status" value="1"/>
</dbReference>
<evidence type="ECO:0000313" key="12">
    <source>
        <dbReference type="Proteomes" id="UP001327560"/>
    </source>
</evidence>
<dbReference type="Proteomes" id="UP001327560">
    <property type="component" value="Chromosome 4"/>
</dbReference>
<keyword evidence="5" id="KW-0653">Protein transport</keyword>
<gene>
    <name evidence="11" type="ORF">Cni_G13903</name>
</gene>